<evidence type="ECO:0000313" key="1">
    <source>
        <dbReference type="EMBL" id="QDV86962.1"/>
    </source>
</evidence>
<dbReference type="EMBL" id="CP036432">
    <property type="protein sequence ID" value="QDV86962.1"/>
    <property type="molecule type" value="Genomic_DNA"/>
</dbReference>
<evidence type="ECO:0000313" key="3">
    <source>
        <dbReference type="Proteomes" id="UP000318081"/>
    </source>
</evidence>
<dbReference type="Proteomes" id="UP000318081">
    <property type="component" value="Chromosome"/>
</dbReference>
<dbReference type="EMBL" id="CP036432">
    <property type="protein sequence ID" value="QDV87040.1"/>
    <property type="molecule type" value="Genomic_DNA"/>
</dbReference>
<protein>
    <submittedName>
        <fullName evidence="1">Uncharacterized protein</fullName>
    </submittedName>
</protein>
<accession>A0ABX5XY50</accession>
<organism evidence="1 3">
    <name type="scientific">Stieleria magnilauensis</name>
    <dbReference type="NCBI Taxonomy" id="2527963"/>
    <lineage>
        <taxon>Bacteria</taxon>
        <taxon>Pseudomonadati</taxon>
        <taxon>Planctomycetota</taxon>
        <taxon>Planctomycetia</taxon>
        <taxon>Pirellulales</taxon>
        <taxon>Pirellulaceae</taxon>
        <taxon>Stieleria</taxon>
    </lineage>
</organism>
<keyword evidence="3" id="KW-1185">Reference proteome</keyword>
<sequence length="69" mass="7530">MNKARAKIRKIITDSGGGCASKCDSAAITKLAKLYDRGDVTVMDLVAVSGKALCDRVKQRVRTMERETK</sequence>
<gene>
    <name evidence="1" type="ORF">TBK1r_59890</name>
    <name evidence="2" type="ORF">TBK1r_60670</name>
</gene>
<proteinExistence type="predicted"/>
<dbReference type="RefSeq" id="WP_145218472.1">
    <property type="nucleotide sequence ID" value="NZ_CP036432.1"/>
</dbReference>
<evidence type="ECO:0000313" key="2">
    <source>
        <dbReference type="EMBL" id="QDV87040.1"/>
    </source>
</evidence>
<name>A0ABX5XY50_9BACT</name>
<reference evidence="1 3" key="1">
    <citation type="submission" date="2019-02" db="EMBL/GenBank/DDBJ databases">
        <title>Deep-cultivation of Planctomycetes and their phenomic and genomic characterization uncovers novel biology.</title>
        <authorList>
            <person name="Wiegand S."/>
            <person name="Jogler M."/>
            <person name="Boedeker C."/>
            <person name="Pinto D."/>
            <person name="Vollmers J."/>
            <person name="Rivas-Marin E."/>
            <person name="Kohn T."/>
            <person name="Peeters S.H."/>
            <person name="Heuer A."/>
            <person name="Rast P."/>
            <person name="Oberbeckmann S."/>
            <person name="Bunk B."/>
            <person name="Jeske O."/>
            <person name="Meyerdierks A."/>
            <person name="Storesund J.E."/>
            <person name="Kallscheuer N."/>
            <person name="Luecker S."/>
            <person name="Lage O.M."/>
            <person name="Pohl T."/>
            <person name="Merkel B.J."/>
            <person name="Hornburger P."/>
            <person name="Mueller R.-W."/>
            <person name="Bruemmer F."/>
            <person name="Labrenz M."/>
            <person name="Spormann A.M."/>
            <person name="Op den Camp H."/>
            <person name="Overmann J."/>
            <person name="Amann R."/>
            <person name="Jetten M.S.M."/>
            <person name="Mascher T."/>
            <person name="Medema M.H."/>
            <person name="Devos D.P."/>
            <person name="Kaster A.-K."/>
            <person name="Ovreas L."/>
            <person name="Rohde M."/>
            <person name="Galperin M.Y."/>
            <person name="Jogler C."/>
        </authorList>
    </citation>
    <scope>NUCLEOTIDE SEQUENCE [LARGE SCALE GENOMIC DNA]</scope>
    <source>
        <strain evidence="1 3">TBK1r</strain>
    </source>
</reference>